<evidence type="ECO:0000313" key="3">
    <source>
        <dbReference type="Proteomes" id="UP000265520"/>
    </source>
</evidence>
<name>A0A392PHV2_9FABA</name>
<protein>
    <recommendedName>
        <fullName evidence="4">BZIP transcription factor</fullName>
    </recommendedName>
</protein>
<evidence type="ECO:0000313" key="2">
    <source>
        <dbReference type="EMBL" id="MCI10465.1"/>
    </source>
</evidence>
<accession>A0A392PHV2</accession>
<keyword evidence="1" id="KW-0175">Coiled coil</keyword>
<dbReference type="AlphaFoldDB" id="A0A392PHV2"/>
<evidence type="ECO:0008006" key="4">
    <source>
        <dbReference type="Google" id="ProtNLM"/>
    </source>
</evidence>
<evidence type="ECO:0000256" key="1">
    <source>
        <dbReference type="SAM" id="Coils"/>
    </source>
</evidence>
<dbReference type="EMBL" id="LXQA010076328">
    <property type="protein sequence ID" value="MCI10465.1"/>
    <property type="molecule type" value="Genomic_DNA"/>
</dbReference>
<proteinExistence type="predicted"/>
<comment type="caution">
    <text evidence="2">The sequence shown here is derived from an EMBL/GenBank/DDBJ whole genome shotgun (WGS) entry which is preliminary data.</text>
</comment>
<keyword evidence="3" id="KW-1185">Reference proteome</keyword>
<feature type="coiled-coil region" evidence="1">
    <location>
        <begin position="1"/>
        <end position="28"/>
    </location>
</feature>
<organism evidence="2 3">
    <name type="scientific">Trifolium medium</name>
    <dbReference type="NCBI Taxonomy" id="97028"/>
    <lineage>
        <taxon>Eukaryota</taxon>
        <taxon>Viridiplantae</taxon>
        <taxon>Streptophyta</taxon>
        <taxon>Embryophyta</taxon>
        <taxon>Tracheophyta</taxon>
        <taxon>Spermatophyta</taxon>
        <taxon>Magnoliopsida</taxon>
        <taxon>eudicotyledons</taxon>
        <taxon>Gunneridae</taxon>
        <taxon>Pentapetalae</taxon>
        <taxon>rosids</taxon>
        <taxon>fabids</taxon>
        <taxon>Fabales</taxon>
        <taxon>Fabaceae</taxon>
        <taxon>Papilionoideae</taxon>
        <taxon>50 kb inversion clade</taxon>
        <taxon>NPAAA clade</taxon>
        <taxon>Hologalegina</taxon>
        <taxon>IRL clade</taxon>
        <taxon>Trifolieae</taxon>
        <taxon>Trifolium</taxon>
    </lineage>
</organism>
<reference evidence="2 3" key="1">
    <citation type="journal article" date="2018" name="Front. Plant Sci.">
        <title>Red Clover (Trifolium pratense) and Zigzag Clover (T. medium) - A Picture of Genomic Similarities and Differences.</title>
        <authorList>
            <person name="Dluhosova J."/>
            <person name="Istvanek J."/>
            <person name="Nedelnik J."/>
            <person name="Repkova J."/>
        </authorList>
    </citation>
    <scope>NUCLEOTIDE SEQUENCE [LARGE SCALE GENOMIC DNA]</scope>
    <source>
        <strain evidence="3">cv. 10/8</strain>
        <tissue evidence="2">Leaf</tissue>
    </source>
</reference>
<sequence>MEQVEQENTELREQVSTLQAEVEKLSALVSSMVVARNQPPTPPPLQATVISEIVSAPISATFTSTPQYTMPQGYPWGMPLDFNGGFRPYVSELQ</sequence>
<dbReference type="Proteomes" id="UP000265520">
    <property type="component" value="Unassembled WGS sequence"/>
</dbReference>